<evidence type="ECO:0000256" key="8">
    <source>
        <dbReference type="ARBA" id="ARBA00023136"/>
    </source>
</evidence>
<evidence type="ECO:0000313" key="11">
    <source>
        <dbReference type="EMBL" id="MDY0873312.1"/>
    </source>
</evidence>
<keyword evidence="5 9" id="KW-0653">Protein transport</keyword>
<reference evidence="11 12" key="1">
    <citation type="journal article" date="2013" name="Antonie Van Leeuwenhoek">
        <title>Dongia rigui sp. nov., isolated from freshwater of a large wetland in Korea.</title>
        <authorList>
            <person name="Baik K.S."/>
            <person name="Hwang Y.M."/>
            <person name="Choi J.S."/>
            <person name="Kwon J."/>
            <person name="Seong C.N."/>
        </authorList>
    </citation>
    <scope>NUCLEOTIDE SEQUENCE [LARGE SCALE GENOMIC DNA]</scope>
    <source>
        <strain evidence="11 12">04SU4-P</strain>
    </source>
</reference>
<keyword evidence="6 9" id="KW-1133">Transmembrane helix</keyword>
<dbReference type="InterPro" id="IPR003369">
    <property type="entry name" value="TatA/B/E"/>
</dbReference>
<comment type="caution">
    <text evidence="11">The sequence shown here is derived from an EMBL/GenBank/DDBJ whole genome shotgun (WGS) entry which is preliminary data.</text>
</comment>
<accession>A0ABU5E1S5</accession>
<dbReference type="Proteomes" id="UP001271769">
    <property type="component" value="Unassembled WGS sequence"/>
</dbReference>
<sequence>MFDIGWSEMLIIGVVVLVVLGPKELPHALKTFSHWMRAARKLGSEFQSGVNEIVREAELEDAKRELQKISSHSISDKIEKAIDPSGDLKKAINEPVAETKAALSEPQAEAEPAPPNIADMTATMPSLAVTPEAAPAVAASETSADQPVQNTTDKSLSA</sequence>
<evidence type="ECO:0000256" key="9">
    <source>
        <dbReference type="HAMAP-Rule" id="MF_00237"/>
    </source>
</evidence>
<dbReference type="RefSeq" id="WP_320501766.1">
    <property type="nucleotide sequence ID" value="NZ_JAXCLX010000002.1"/>
</dbReference>
<evidence type="ECO:0000256" key="6">
    <source>
        <dbReference type="ARBA" id="ARBA00022989"/>
    </source>
</evidence>
<keyword evidence="7 9" id="KW-0811">Translocation</keyword>
<dbReference type="PANTHER" id="PTHR33162:SF1">
    <property type="entry name" value="SEC-INDEPENDENT PROTEIN TRANSLOCASE PROTEIN TATA, CHLOROPLASTIC"/>
    <property type="match status" value="1"/>
</dbReference>
<evidence type="ECO:0000256" key="2">
    <source>
        <dbReference type="ARBA" id="ARBA00022448"/>
    </source>
</evidence>
<keyword evidence="3 9" id="KW-1003">Cell membrane</keyword>
<dbReference type="Pfam" id="PF02416">
    <property type="entry name" value="TatA_B_E"/>
    <property type="match status" value="1"/>
</dbReference>
<dbReference type="PRINTS" id="PR01506">
    <property type="entry name" value="TATBPROTEIN"/>
</dbReference>
<evidence type="ECO:0000256" key="10">
    <source>
        <dbReference type="SAM" id="MobiDB-lite"/>
    </source>
</evidence>
<evidence type="ECO:0000256" key="1">
    <source>
        <dbReference type="ARBA" id="ARBA00004167"/>
    </source>
</evidence>
<keyword evidence="8 9" id="KW-0472">Membrane</keyword>
<feature type="region of interest" description="Disordered" evidence="10">
    <location>
        <begin position="97"/>
        <end position="158"/>
    </location>
</feature>
<dbReference type="EMBL" id="JAXCLX010000002">
    <property type="protein sequence ID" value="MDY0873312.1"/>
    <property type="molecule type" value="Genomic_DNA"/>
</dbReference>
<comment type="subunit">
    <text evidence="9">The Tat system comprises two distinct complexes: a TatABC complex, containing multiple copies of TatA, TatB and TatC subunits, and a separate TatA complex, containing only TatA subunits. Substrates initially bind to the TatABC complex, which probably triggers association of the separate TatA complex to form the active translocon.</text>
</comment>
<dbReference type="PANTHER" id="PTHR33162">
    <property type="entry name" value="SEC-INDEPENDENT PROTEIN TRANSLOCASE PROTEIN TATA, CHLOROPLASTIC"/>
    <property type="match status" value="1"/>
</dbReference>
<dbReference type="HAMAP" id="MF_00237">
    <property type="entry name" value="TatB"/>
    <property type="match status" value="1"/>
</dbReference>
<evidence type="ECO:0000256" key="4">
    <source>
        <dbReference type="ARBA" id="ARBA00022692"/>
    </source>
</evidence>
<gene>
    <name evidence="9 11" type="primary">tatB</name>
    <name evidence="11" type="ORF">SMD31_15325</name>
</gene>
<feature type="compositionally biased region" description="Low complexity" evidence="10">
    <location>
        <begin position="101"/>
        <end position="111"/>
    </location>
</feature>
<evidence type="ECO:0000313" key="12">
    <source>
        <dbReference type="Proteomes" id="UP001271769"/>
    </source>
</evidence>
<dbReference type="NCBIfam" id="TIGR01410">
    <property type="entry name" value="tatB"/>
    <property type="match status" value="1"/>
</dbReference>
<feature type="compositionally biased region" description="Low complexity" evidence="10">
    <location>
        <begin position="128"/>
        <end position="144"/>
    </location>
</feature>
<evidence type="ECO:0000256" key="5">
    <source>
        <dbReference type="ARBA" id="ARBA00022927"/>
    </source>
</evidence>
<keyword evidence="4 9" id="KW-0812">Transmembrane</keyword>
<dbReference type="Gene3D" id="1.20.5.3310">
    <property type="match status" value="1"/>
</dbReference>
<name>A0ABU5E1S5_9PROT</name>
<keyword evidence="2 9" id="KW-0813">Transport</keyword>
<proteinExistence type="inferred from homology"/>
<comment type="function">
    <text evidence="9">Part of the twin-arginine translocation (Tat) system that transports large folded proteins containing a characteristic twin-arginine motif in their signal peptide across membranes. Together with TatC, TatB is part of a receptor directly interacting with Tat signal peptides. TatB may form an oligomeric binding site that transiently accommodates folded Tat precursor proteins before their translocation.</text>
</comment>
<protein>
    <recommendedName>
        <fullName evidence="9">Sec-independent protein translocase protein TatB</fullName>
    </recommendedName>
</protein>
<evidence type="ECO:0000256" key="3">
    <source>
        <dbReference type="ARBA" id="ARBA00022475"/>
    </source>
</evidence>
<organism evidence="11 12">
    <name type="scientific">Dongia rigui</name>
    <dbReference type="NCBI Taxonomy" id="940149"/>
    <lineage>
        <taxon>Bacteria</taxon>
        <taxon>Pseudomonadati</taxon>
        <taxon>Pseudomonadota</taxon>
        <taxon>Alphaproteobacteria</taxon>
        <taxon>Rhodospirillales</taxon>
        <taxon>Dongiaceae</taxon>
        <taxon>Dongia</taxon>
    </lineage>
</organism>
<comment type="subcellular location">
    <subcellularLocation>
        <location evidence="9">Cell membrane</location>
        <topology evidence="9">Single-pass membrane protein</topology>
    </subcellularLocation>
    <subcellularLocation>
        <location evidence="1">Membrane</location>
        <topology evidence="1">Single-pass membrane protein</topology>
    </subcellularLocation>
</comment>
<evidence type="ECO:0000256" key="7">
    <source>
        <dbReference type="ARBA" id="ARBA00023010"/>
    </source>
</evidence>
<dbReference type="InterPro" id="IPR018448">
    <property type="entry name" value="TatB"/>
</dbReference>
<keyword evidence="12" id="KW-1185">Reference proteome</keyword>
<comment type="similarity">
    <text evidence="9">Belongs to the TatB family.</text>
</comment>
<feature type="compositionally biased region" description="Polar residues" evidence="10">
    <location>
        <begin position="145"/>
        <end position="158"/>
    </location>
</feature>